<dbReference type="RefSeq" id="WP_061947655.1">
    <property type="nucleotide sequence ID" value="NZ_LTAO01000003.1"/>
</dbReference>
<sequence length="128" mass="14919">MQTLIYHPKWEKTLSKQDRSLIEKIFRQTSSYITSLSTTMIRIAQNYKGDLLVTVLIHNPQEQPFYFKNQCISYIEDFTCLATQAFTIDSLVIPPYTSMPWTFIFTKNSLEKEPTLHGTINIHKNLGL</sequence>
<dbReference type="EMBL" id="LTAO01000003">
    <property type="protein sequence ID" value="KYG34156.1"/>
    <property type="molecule type" value="Genomic_DNA"/>
</dbReference>
<evidence type="ECO:0000313" key="2">
    <source>
        <dbReference type="Proteomes" id="UP000075806"/>
    </source>
</evidence>
<organism evidence="1 2">
    <name type="scientific">Alkalihalobacillus trypoxylicola</name>
    <dbReference type="NCBI Taxonomy" id="519424"/>
    <lineage>
        <taxon>Bacteria</taxon>
        <taxon>Bacillati</taxon>
        <taxon>Bacillota</taxon>
        <taxon>Bacilli</taxon>
        <taxon>Bacillales</taxon>
        <taxon>Bacillaceae</taxon>
        <taxon>Alkalihalobacillus</taxon>
    </lineage>
</organism>
<dbReference type="NCBIfam" id="TIGR04398">
    <property type="entry name" value="SLAP_DUP"/>
    <property type="match status" value="1"/>
</dbReference>
<name>A0A162F0A4_9BACI</name>
<proteinExistence type="predicted"/>
<dbReference type="AlphaFoldDB" id="A0A162F0A4"/>
<dbReference type="InterPro" id="IPR030910">
    <property type="entry name" value="SLAP_dom"/>
</dbReference>
<keyword evidence="2" id="KW-1185">Reference proteome</keyword>
<reference evidence="1" key="1">
    <citation type="submission" date="2016-02" db="EMBL/GenBank/DDBJ databases">
        <title>Genome sequence of Bacillus trypoxylicola KCTC 13244(T).</title>
        <authorList>
            <person name="Jeong H."/>
            <person name="Park S.-H."/>
            <person name="Choi S.-K."/>
        </authorList>
    </citation>
    <scope>NUCLEOTIDE SEQUENCE [LARGE SCALE GENOMIC DNA]</scope>
    <source>
        <strain evidence="1">KCTC 13244</strain>
    </source>
</reference>
<evidence type="ECO:0000313" key="1">
    <source>
        <dbReference type="EMBL" id="KYG34156.1"/>
    </source>
</evidence>
<dbReference type="Proteomes" id="UP000075806">
    <property type="component" value="Unassembled WGS sequence"/>
</dbReference>
<dbReference type="STRING" id="519424.AZF04_15115"/>
<dbReference type="OrthoDB" id="1907642at2"/>
<comment type="caution">
    <text evidence="1">The sequence shown here is derived from an EMBL/GenBank/DDBJ whole genome shotgun (WGS) entry which is preliminary data.</text>
</comment>
<gene>
    <name evidence="1" type="ORF">AZF04_15115</name>
</gene>
<accession>A0A162F0A4</accession>
<protein>
    <recommendedName>
        <fullName evidence="3">SLAP domain-containing protein</fullName>
    </recommendedName>
</protein>
<evidence type="ECO:0008006" key="3">
    <source>
        <dbReference type="Google" id="ProtNLM"/>
    </source>
</evidence>